<keyword evidence="9" id="KW-1185">Reference proteome</keyword>
<comment type="function">
    <text evidence="5">Required for morphogenesis and for the elongation of the flagellar filament by facilitating polymerization of the flagellin monomers at the tip of growing filament. Forms a capping structure, which prevents flagellin subunits (transported through the central channel of the flagellum) from leaking out without polymerization at the distal end.</text>
</comment>
<organism evidence="8 9">
    <name type="scientific">Novosphingobium pentaromativorans US6-1</name>
    <dbReference type="NCBI Taxonomy" id="1088721"/>
    <lineage>
        <taxon>Bacteria</taxon>
        <taxon>Pseudomonadati</taxon>
        <taxon>Pseudomonadota</taxon>
        <taxon>Alphaproteobacteria</taxon>
        <taxon>Sphingomonadales</taxon>
        <taxon>Sphingomonadaceae</taxon>
        <taxon>Novosphingobium</taxon>
    </lineage>
</organism>
<comment type="caution">
    <text evidence="8">The sequence shown here is derived from an EMBL/GenBank/DDBJ whole genome shotgun (WGS) entry which is preliminary data.</text>
</comment>
<evidence type="ECO:0000313" key="8">
    <source>
        <dbReference type="EMBL" id="EHJ61652.1"/>
    </source>
</evidence>
<dbReference type="AlphaFoldDB" id="G6EAL5"/>
<proteinExistence type="inferred from homology"/>
<reference evidence="8 9" key="1">
    <citation type="journal article" date="2012" name="J. Bacteriol.">
        <title>Genome sequence of benzo(a)pyrene-degrading bacterium Novosphingobium pentaromativorans US6-1.</title>
        <authorList>
            <person name="Luo Y.R."/>
            <person name="Kang S.G."/>
            <person name="Kim S.J."/>
            <person name="Kim M.R."/>
            <person name="Li N."/>
            <person name="Lee J.H."/>
            <person name="Kwon K.K."/>
        </authorList>
    </citation>
    <scope>NUCLEOTIDE SEQUENCE [LARGE SCALE GENOMIC DNA]</scope>
    <source>
        <strain evidence="8 9">US6-1</strain>
    </source>
</reference>
<dbReference type="Pfam" id="PF02465">
    <property type="entry name" value="FliD_N"/>
    <property type="match status" value="1"/>
</dbReference>
<keyword evidence="4 5" id="KW-0975">Bacterial flagellum</keyword>
<evidence type="ECO:0000256" key="2">
    <source>
        <dbReference type="ARBA" id="ARBA00011255"/>
    </source>
</evidence>
<evidence type="ECO:0000256" key="4">
    <source>
        <dbReference type="ARBA" id="ARBA00023143"/>
    </source>
</evidence>
<dbReference type="PATRIC" id="fig|1088721.3.peg.1397"/>
<dbReference type="EMBL" id="AGFM01000017">
    <property type="protein sequence ID" value="EHJ61652.1"/>
    <property type="molecule type" value="Genomic_DNA"/>
</dbReference>
<keyword evidence="8" id="KW-0969">Cilium</keyword>
<dbReference type="RefSeq" id="WP_007012328.1">
    <property type="nucleotide sequence ID" value="NZ_AGFM01000017.1"/>
</dbReference>
<evidence type="ECO:0000259" key="6">
    <source>
        <dbReference type="Pfam" id="PF02465"/>
    </source>
</evidence>
<accession>G6EAL5</accession>
<keyword evidence="3" id="KW-0175">Coiled coil</keyword>
<evidence type="ECO:0000259" key="7">
    <source>
        <dbReference type="Pfam" id="PF07195"/>
    </source>
</evidence>
<dbReference type="eggNOG" id="COG1345">
    <property type="taxonomic scope" value="Bacteria"/>
</dbReference>
<keyword evidence="5" id="KW-0964">Secreted</keyword>
<dbReference type="Proteomes" id="UP000004030">
    <property type="component" value="Unassembled WGS sequence"/>
</dbReference>
<feature type="domain" description="Flagellar hook-associated protein 2 C-terminal" evidence="7">
    <location>
        <begin position="240"/>
        <end position="459"/>
    </location>
</feature>
<evidence type="ECO:0000313" key="9">
    <source>
        <dbReference type="Proteomes" id="UP000004030"/>
    </source>
</evidence>
<keyword evidence="8" id="KW-0282">Flagellum</keyword>
<dbReference type="InterPro" id="IPR010810">
    <property type="entry name" value="Flagellin_hook_IN_motif"/>
</dbReference>
<dbReference type="InterPro" id="IPR010809">
    <property type="entry name" value="FliD_C"/>
</dbReference>
<dbReference type="InterPro" id="IPR003481">
    <property type="entry name" value="FliD_N"/>
</dbReference>
<evidence type="ECO:0000256" key="3">
    <source>
        <dbReference type="ARBA" id="ARBA00023054"/>
    </source>
</evidence>
<dbReference type="KEGG" id="npn:JI59_13060"/>
<dbReference type="GO" id="GO:0009421">
    <property type="term" value="C:bacterial-type flagellum filament cap"/>
    <property type="evidence" value="ECO:0007669"/>
    <property type="project" value="InterPro"/>
</dbReference>
<evidence type="ECO:0000256" key="5">
    <source>
        <dbReference type="RuleBase" id="RU362066"/>
    </source>
</evidence>
<gene>
    <name evidence="8" type="ORF">NSU_1413</name>
</gene>
<dbReference type="Pfam" id="PF07196">
    <property type="entry name" value="Flagellin_IN"/>
    <property type="match status" value="1"/>
</dbReference>
<dbReference type="InterPro" id="IPR040026">
    <property type="entry name" value="FliD"/>
</dbReference>
<evidence type="ECO:0000256" key="1">
    <source>
        <dbReference type="ARBA" id="ARBA00009764"/>
    </source>
</evidence>
<dbReference type="PANTHER" id="PTHR30288:SF0">
    <property type="entry name" value="FLAGELLAR HOOK-ASSOCIATED PROTEIN 2"/>
    <property type="match status" value="1"/>
</dbReference>
<protein>
    <recommendedName>
        <fullName evidence="5">Flagellar hook-associated protein 2</fullName>
        <shortName evidence="5">HAP2</shortName>
    </recommendedName>
    <alternativeName>
        <fullName evidence="5">Flagellar cap protein</fullName>
    </alternativeName>
</protein>
<keyword evidence="8" id="KW-0966">Cell projection</keyword>
<comment type="subunit">
    <text evidence="2 5">Homopentamer.</text>
</comment>
<feature type="domain" description="Flagellar hook-associated protein 2 N-terminal" evidence="6">
    <location>
        <begin position="23"/>
        <end position="120"/>
    </location>
</feature>
<comment type="subcellular location">
    <subcellularLocation>
        <location evidence="5">Secreted</location>
    </subcellularLocation>
    <subcellularLocation>
        <location evidence="5">Bacterial flagellum</location>
    </subcellularLocation>
</comment>
<dbReference type="OrthoDB" id="7388356at2"/>
<dbReference type="GO" id="GO:0007155">
    <property type="term" value="P:cell adhesion"/>
    <property type="evidence" value="ECO:0007669"/>
    <property type="project" value="InterPro"/>
</dbReference>
<dbReference type="GO" id="GO:0005576">
    <property type="term" value="C:extracellular region"/>
    <property type="evidence" value="ECO:0007669"/>
    <property type="project" value="UniProtKB-SubCell"/>
</dbReference>
<dbReference type="GO" id="GO:0071973">
    <property type="term" value="P:bacterial-type flagellum-dependent cell motility"/>
    <property type="evidence" value="ECO:0007669"/>
    <property type="project" value="TreeGrafter"/>
</dbReference>
<dbReference type="PANTHER" id="PTHR30288">
    <property type="entry name" value="FLAGELLAR CAP/ASSEMBLY PROTEIN FLID"/>
    <property type="match status" value="1"/>
</dbReference>
<dbReference type="Pfam" id="PF07195">
    <property type="entry name" value="FliD_C"/>
    <property type="match status" value="1"/>
</dbReference>
<dbReference type="STRING" id="1088721.JI59_13060"/>
<sequence length="478" mass="48696">MVDSTSSTSSATSSLISSLGAGSGIDFAGLAASLSAAQFAAHSDQLAAKSEKLDAKISAASNIKSMLLNLDTSFGTLVRSGDLARTPVVANGAVASASLTGTSQPTGTFSLEVTQLASGQRIASNAYSAATDTVGSGTLTLRFGAVSGGTFTEDTGHASVDIAIAAGSTLSQVASAINGANAGVTAYVANTVSGAQLVLRGPEGESNGFVLEATEDAADPGLSNLAWNPGSANGQLLATAQDAKYNVDGLAMTSSSNTISEAIPGVKLTLGTTNVGAPTNVTFNDPTDVIESAMQDFTSALNELMSELNAATAIGGDLANDGGARALKRSLSQLAGTTVMPNATGVAKTLADLGLKTERDGTFSLDTERFKATMEADQDGVVAMFTNGIYGVYATFDAIYRKASSTSDPGSLGGSISRYSKQLTEVTEDQSDLVVKQEELRARMVARFAKTETRISSSQSTLSFLQSQIDIWNNSGNN</sequence>
<dbReference type="GO" id="GO:0009424">
    <property type="term" value="C:bacterial-type flagellum hook"/>
    <property type="evidence" value="ECO:0007669"/>
    <property type="project" value="UniProtKB-UniRule"/>
</dbReference>
<comment type="similarity">
    <text evidence="1 5">Belongs to the FliD family.</text>
</comment>
<name>G6EAL5_9SPHN</name>